<name>A0ABT3CQJ4_9BACT</name>
<comment type="similarity">
    <text evidence="1 8">Belongs to the SELO family.</text>
</comment>
<comment type="function">
    <text evidence="8">Nucleotidyltransferase involved in the post-translational modification of proteins. It can catalyze the addition of adenosine monophosphate (AMP) or uridine monophosphate (UMP) to a protein, resulting in modifications known as AMPylation and UMPylation.</text>
</comment>
<comment type="catalytic activity">
    <reaction evidence="8">
        <text>L-seryl-[protein] + ATP = 3-O-(5'-adenylyl)-L-seryl-[protein] + diphosphate</text>
        <dbReference type="Rhea" id="RHEA:58120"/>
        <dbReference type="Rhea" id="RHEA-COMP:9863"/>
        <dbReference type="Rhea" id="RHEA-COMP:15073"/>
        <dbReference type="ChEBI" id="CHEBI:29999"/>
        <dbReference type="ChEBI" id="CHEBI:30616"/>
        <dbReference type="ChEBI" id="CHEBI:33019"/>
        <dbReference type="ChEBI" id="CHEBI:142516"/>
        <dbReference type="EC" id="2.7.7.108"/>
    </reaction>
</comment>
<keyword evidence="5 8" id="KW-0547">Nucleotide-binding</keyword>
<feature type="binding site" evidence="8">
    <location>
        <position position="175"/>
    </location>
    <ligand>
        <name>ATP</name>
        <dbReference type="ChEBI" id="CHEBI:30616"/>
    </ligand>
</feature>
<evidence type="ECO:0000256" key="1">
    <source>
        <dbReference type="ARBA" id="ARBA00009747"/>
    </source>
</evidence>
<keyword evidence="4 8" id="KW-0479">Metal-binding</keyword>
<dbReference type="EC" id="2.7.7.108" evidence="8"/>
<evidence type="ECO:0000313" key="10">
    <source>
        <dbReference type="Proteomes" id="UP001300692"/>
    </source>
</evidence>
<keyword evidence="7 8" id="KW-0460">Magnesium</keyword>
<feature type="binding site" evidence="8">
    <location>
        <position position="117"/>
    </location>
    <ligand>
        <name>ATP</name>
        <dbReference type="ChEBI" id="CHEBI:30616"/>
    </ligand>
</feature>
<evidence type="ECO:0000256" key="4">
    <source>
        <dbReference type="ARBA" id="ARBA00022723"/>
    </source>
</evidence>
<evidence type="ECO:0000256" key="7">
    <source>
        <dbReference type="ARBA" id="ARBA00022842"/>
    </source>
</evidence>
<sequence length="472" mass="54091">MLENSYHDQLPSSFYSEQAPVPVAAPEMFVYNHQLAADLDLPADWQDAKKAMAWLSGNMAVADSQPIAQAYAGHQFGHFTMLGDGRAILLGEIVKEDQRYDMQLKGSGRTLFSRKGDGRATLYSMLREYLISEAMHHLGIPTTRSLAVVKSGEKVQREYQHEGAILTRIAKSHLRVGTFEFARVYRSDEELKQLLDYSIQRHDPSLVGQEDVAMKFFQSVIDRQIDLVVHWMRVGFIHGVMNTDNTSIAGESIDYGPCAFMNAYHPDTVFSSIDRQGRYAYSNQPRIVHWNLAVLANALLPLLDQDEKKAIERVEAVLNEFPEMYRARYFSMMLNKLGIAQQKPDDAVLVQELMQLLAEHRIDYTNFFVSLRHDSITEKALLEDERFISWKQRWKEAHERDVPKGLQLMDENNPVVIPRNHLVEQALEEAVDGKMKPFNDLLEKLSQPYAQDQSLQEVPEGFDRLYQTYCGT</sequence>
<dbReference type="EMBL" id="JAOYOD010000001">
    <property type="protein sequence ID" value="MCV9385932.1"/>
    <property type="molecule type" value="Genomic_DNA"/>
</dbReference>
<dbReference type="EC" id="2.7.7.-" evidence="8"/>
<dbReference type="PANTHER" id="PTHR12153:SF15">
    <property type="entry name" value="PROTEIN ADENYLYLTRANSFERASE SELO, MITOCHONDRIAL"/>
    <property type="match status" value="1"/>
</dbReference>
<evidence type="ECO:0000256" key="2">
    <source>
        <dbReference type="ARBA" id="ARBA00022679"/>
    </source>
</evidence>
<dbReference type="Pfam" id="PF02696">
    <property type="entry name" value="SelO"/>
    <property type="match status" value="1"/>
</dbReference>
<dbReference type="InterPro" id="IPR003846">
    <property type="entry name" value="SelO"/>
</dbReference>
<feature type="binding site" evidence="8">
    <location>
        <position position="105"/>
    </location>
    <ligand>
        <name>ATP</name>
        <dbReference type="ChEBI" id="CHEBI:30616"/>
    </ligand>
</feature>
<feature type="binding site" evidence="8">
    <location>
        <position position="254"/>
    </location>
    <ligand>
        <name>ATP</name>
        <dbReference type="ChEBI" id="CHEBI:30616"/>
    </ligand>
</feature>
<feature type="binding site" evidence="8">
    <location>
        <position position="254"/>
    </location>
    <ligand>
        <name>Mg(2+)</name>
        <dbReference type="ChEBI" id="CHEBI:18420"/>
    </ligand>
</feature>
<keyword evidence="8" id="KW-0464">Manganese</keyword>
<organism evidence="9 10">
    <name type="scientific">Reichenbachiella ulvae</name>
    <dbReference type="NCBI Taxonomy" id="2980104"/>
    <lineage>
        <taxon>Bacteria</taxon>
        <taxon>Pseudomonadati</taxon>
        <taxon>Bacteroidota</taxon>
        <taxon>Cytophagia</taxon>
        <taxon>Cytophagales</taxon>
        <taxon>Reichenbachiellaceae</taxon>
        <taxon>Reichenbachiella</taxon>
    </lineage>
</organism>
<feature type="binding site" evidence="8">
    <location>
        <position position="168"/>
    </location>
    <ligand>
        <name>ATP</name>
        <dbReference type="ChEBI" id="CHEBI:30616"/>
    </ligand>
</feature>
<keyword evidence="6 8" id="KW-0067">ATP-binding</keyword>
<reference evidence="9 10" key="1">
    <citation type="submission" date="2022-10" db="EMBL/GenBank/DDBJ databases">
        <title>Comparative genomics and taxonomic characterization of three novel marine species of genus Reichenbachiella exhibiting antioxidant and polysaccharide degradation activities.</title>
        <authorList>
            <person name="Muhammad N."/>
            <person name="Lee Y.-J."/>
            <person name="Ko J."/>
            <person name="Kim S.-G."/>
        </authorList>
    </citation>
    <scope>NUCLEOTIDE SEQUENCE [LARGE SCALE GENOMIC DNA]</scope>
    <source>
        <strain evidence="9 10">ABR2-5</strain>
    </source>
</reference>
<accession>A0ABT3CQJ4</accession>
<feature type="binding site" evidence="8">
    <location>
        <position position="86"/>
    </location>
    <ligand>
        <name>ATP</name>
        <dbReference type="ChEBI" id="CHEBI:30616"/>
    </ligand>
</feature>
<dbReference type="HAMAP" id="MF_00692">
    <property type="entry name" value="SelO"/>
    <property type="match status" value="1"/>
</dbReference>
<keyword evidence="10" id="KW-1185">Reference proteome</keyword>
<keyword evidence="3 8" id="KW-0548">Nucleotidyltransferase</keyword>
<comment type="cofactor">
    <cofactor evidence="8">
        <name>Mg(2+)</name>
        <dbReference type="ChEBI" id="CHEBI:18420"/>
    </cofactor>
    <cofactor evidence="8">
        <name>Mn(2+)</name>
        <dbReference type="ChEBI" id="CHEBI:29035"/>
    </cofactor>
</comment>
<dbReference type="RefSeq" id="WP_264136714.1">
    <property type="nucleotide sequence ID" value="NZ_JAOYOD010000001.1"/>
</dbReference>
<dbReference type="PANTHER" id="PTHR12153">
    <property type="entry name" value="SELENOPROTEIN O"/>
    <property type="match status" value="1"/>
</dbReference>
<comment type="catalytic activity">
    <reaction evidence="8">
        <text>L-histidyl-[protein] + UTP = N(tele)-(5'-uridylyl)-L-histidyl-[protein] + diphosphate</text>
        <dbReference type="Rhea" id="RHEA:83891"/>
        <dbReference type="Rhea" id="RHEA-COMP:9745"/>
        <dbReference type="Rhea" id="RHEA-COMP:20239"/>
        <dbReference type="ChEBI" id="CHEBI:29979"/>
        <dbReference type="ChEBI" id="CHEBI:33019"/>
        <dbReference type="ChEBI" id="CHEBI:46398"/>
        <dbReference type="ChEBI" id="CHEBI:233474"/>
    </reaction>
</comment>
<feature type="binding site" evidence="8">
    <location>
        <position position="245"/>
    </location>
    <ligand>
        <name>Mg(2+)</name>
        <dbReference type="ChEBI" id="CHEBI:18420"/>
    </ligand>
</feature>
<feature type="active site" description="Proton acceptor" evidence="8">
    <location>
        <position position="244"/>
    </location>
</feature>
<evidence type="ECO:0000256" key="6">
    <source>
        <dbReference type="ARBA" id="ARBA00022840"/>
    </source>
</evidence>
<evidence type="ECO:0000256" key="5">
    <source>
        <dbReference type="ARBA" id="ARBA00022741"/>
    </source>
</evidence>
<comment type="catalytic activity">
    <reaction evidence="8">
        <text>L-tyrosyl-[protein] + ATP = O-(5'-adenylyl)-L-tyrosyl-[protein] + diphosphate</text>
        <dbReference type="Rhea" id="RHEA:54288"/>
        <dbReference type="Rhea" id="RHEA-COMP:10136"/>
        <dbReference type="Rhea" id="RHEA-COMP:13846"/>
        <dbReference type="ChEBI" id="CHEBI:30616"/>
        <dbReference type="ChEBI" id="CHEBI:33019"/>
        <dbReference type="ChEBI" id="CHEBI:46858"/>
        <dbReference type="ChEBI" id="CHEBI:83624"/>
        <dbReference type="EC" id="2.7.7.108"/>
    </reaction>
</comment>
<evidence type="ECO:0000313" key="9">
    <source>
        <dbReference type="EMBL" id="MCV9385932.1"/>
    </source>
</evidence>
<feature type="binding site" evidence="8">
    <location>
        <position position="118"/>
    </location>
    <ligand>
        <name>ATP</name>
        <dbReference type="ChEBI" id="CHEBI:30616"/>
    </ligand>
</feature>
<dbReference type="Proteomes" id="UP001300692">
    <property type="component" value="Unassembled WGS sequence"/>
</dbReference>
<feature type="binding site" evidence="8">
    <location>
        <position position="85"/>
    </location>
    <ligand>
        <name>ATP</name>
        <dbReference type="ChEBI" id="CHEBI:30616"/>
    </ligand>
</feature>
<keyword evidence="2 8" id="KW-0808">Transferase</keyword>
<evidence type="ECO:0000256" key="3">
    <source>
        <dbReference type="ARBA" id="ARBA00022695"/>
    </source>
</evidence>
<gene>
    <name evidence="8" type="primary">ydiU</name>
    <name evidence="8" type="synonym">selO</name>
    <name evidence="9" type="ORF">N7U62_04620</name>
</gene>
<comment type="catalytic activity">
    <reaction evidence="8">
        <text>L-threonyl-[protein] + ATP = 3-O-(5'-adenylyl)-L-threonyl-[protein] + diphosphate</text>
        <dbReference type="Rhea" id="RHEA:54292"/>
        <dbReference type="Rhea" id="RHEA-COMP:11060"/>
        <dbReference type="Rhea" id="RHEA-COMP:13847"/>
        <dbReference type="ChEBI" id="CHEBI:30013"/>
        <dbReference type="ChEBI" id="CHEBI:30616"/>
        <dbReference type="ChEBI" id="CHEBI:33019"/>
        <dbReference type="ChEBI" id="CHEBI:138113"/>
        <dbReference type="EC" id="2.7.7.108"/>
    </reaction>
</comment>
<comment type="catalytic activity">
    <reaction evidence="8">
        <text>L-tyrosyl-[protein] + UTP = O-(5'-uridylyl)-L-tyrosyl-[protein] + diphosphate</text>
        <dbReference type="Rhea" id="RHEA:83887"/>
        <dbReference type="Rhea" id="RHEA-COMP:10136"/>
        <dbReference type="Rhea" id="RHEA-COMP:20238"/>
        <dbReference type="ChEBI" id="CHEBI:33019"/>
        <dbReference type="ChEBI" id="CHEBI:46398"/>
        <dbReference type="ChEBI" id="CHEBI:46858"/>
        <dbReference type="ChEBI" id="CHEBI:90602"/>
    </reaction>
</comment>
<comment type="catalytic activity">
    <reaction evidence="8">
        <text>L-seryl-[protein] + UTP = O-(5'-uridylyl)-L-seryl-[protein] + diphosphate</text>
        <dbReference type="Rhea" id="RHEA:64604"/>
        <dbReference type="Rhea" id="RHEA-COMP:9863"/>
        <dbReference type="Rhea" id="RHEA-COMP:16635"/>
        <dbReference type="ChEBI" id="CHEBI:29999"/>
        <dbReference type="ChEBI" id="CHEBI:33019"/>
        <dbReference type="ChEBI" id="CHEBI:46398"/>
        <dbReference type="ChEBI" id="CHEBI:156051"/>
    </reaction>
</comment>
<dbReference type="NCBIfam" id="NF000658">
    <property type="entry name" value="PRK00029.1"/>
    <property type="match status" value="1"/>
</dbReference>
<feature type="binding site" evidence="8">
    <location>
        <position position="83"/>
    </location>
    <ligand>
        <name>ATP</name>
        <dbReference type="ChEBI" id="CHEBI:30616"/>
    </ligand>
</feature>
<proteinExistence type="inferred from homology"/>
<protein>
    <recommendedName>
        <fullName evidence="8">Protein nucleotidyltransferase YdiU</fullName>
        <ecNumber evidence="8">2.7.7.-</ecNumber>
    </recommendedName>
    <alternativeName>
        <fullName evidence="8">Protein adenylyltransferase YdiU</fullName>
        <ecNumber evidence="8">2.7.7.108</ecNumber>
    </alternativeName>
    <alternativeName>
        <fullName evidence="8">Protein uridylyltransferase YdiU</fullName>
        <ecNumber evidence="8">2.7.7.-</ecNumber>
    </alternativeName>
</protein>
<comment type="caution">
    <text evidence="9">The sequence shown here is derived from an EMBL/GenBank/DDBJ whole genome shotgun (WGS) entry which is preliminary data.</text>
</comment>
<evidence type="ECO:0000256" key="8">
    <source>
        <dbReference type="HAMAP-Rule" id="MF_00692"/>
    </source>
</evidence>